<protein>
    <submittedName>
        <fullName evidence="1">Uncharacterized protein</fullName>
    </submittedName>
</protein>
<dbReference type="RefSeq" id="WP_002698875.1">
    <property type="nucleotide sequence ID" value="NZ_AAWS01000020.1"/>
</dbReference>
<comment type="caution">
    <text evidence="1">The sequence shown here is derived from an EMBL/GenBank/DDBJ whole genome shotgun (WGS) entry which is preliminary data.</text>
</comment>
<reference evidence="1 2" key="1">
    <citation type="submission" date="2007-01" db="EMBL/GenBank/DDBJ databases">
        <authorList>
            <person name="Haygood M."/>
            <person name="Podell S."/>
            <person name="Anderson C."/>
            <person name="Hopkinson B."/>
            <person name="Roe K."/>
            <person name="Barbeau K."/>
            <person name="Gaasterland T."/>
            <person name="Ferriera S."/>
            <person name="Johnson J."/>
            <person name="Kravitz S."/>
            <person name="Beeson K."/>
            <person name="Sutton G."/>
            <person name="Rogers Y.-H."/>
            <person name="Friedman R."/>
            <person name="Frazier M."/>
            <person name="Venter J.C."/>
        </authorList>
    </citation>
    <scope>NUCLEOTIDE SEQUENCE [LARGE SCALE GENOMIC DNA]</scope>
    <source>
        <strain evidence="1 2">ATCC 23134</strain>
    </source>
</reference>
<organism evidence="1 2">
    <name type="scientific">Microscilla marina ATCC 23134</name>
    <dbReference type="NCBI Taxonomy" id="313606"/>
    <lineage>
        <taxon>Bacteria</taxon>
        <taxon>Pseudomonadati</taxon>
        <taxon>Bacteroidota</taxon>
        <taxon>Cytophagia</taxon>
        <taxon>Cytophagales</taxon>
        <taxon>Microscillaceae</taxon>
        <taxon>Microscilla</taxon>
    </lineage>
</organism>
<keyword evidence="2" id="KW-1185">Reference proteome</keyword>
<dbReference type="Proteomes" id="UP000004095">
    <property type="component" value="Unassembled WGS sequence"/>
</dbReference>
<evidence type="ECO:0000313" key="1">
    <source>
        <dbReference type="EMBL" id="EAY27867.1"/>
    </source>
</evidence>
<proteinExistence type="predicted"/>
<dbReference type="EMBL" id="AAWS01000020">
    <property type="protein sequence ID" value="EAY27867.1"/>
    <property type="molecule type" value="Genomic_DNA"/>
</dbReference>
<gene>
    <name evidence="1" type="ORF">M23134_00308</name>
</gene>
<dbReference type="AlphaFoldDB" id="A1ZP75"/>
<accession>A1ZP75</accession>
<name>A1ZP75_MICM2</name>
<sequence length="72" mass="7620">MRKIKKQDWVLNKAEMAQITGGKHTSSIGGSTEPLYIIDGVPTDGNLSAFTNQSRKLSIRTGSGQPGASSSI</sequence>
<evidence type="ECO:0000313" key="2">
    <source>
        <dbReference type="Proteomes" id="UP000004095"/>
    </source>
</evidence>